<accession>A0A6J6AY57</accession>
<keyword evidence="3 5" id="KW-1133">Transmembrane helix</keyword>
<gene>
    <name evidence="6" type="ORF">UFOPK1399_00454</name>
</gene>
<feature type="transmembrane region" description="Helical" evidence="5">
    <location>
        <begin position="51"/>
        <end position="69"/>
    </location>
</feature>
<dbReference type="GO" id="GO:0009403">
    <property type="term" value="P:toxin biosynthetic process"/>
    <property type="evidence" value="ECO:0007669"/>
    <property type="project" value="InterPro"/>
</dbReference>
<keyword evidence="2 5" id="KW-0812">Transmembrane</keyword>
<organism evidence="6">
    <name type="scientific">freshwater metagenome</name>
    <dbReference type="NCBI Taxonomy" id="449393"/>
    <lineage>
        <taxon>unclassified sequences</taxon>
        <taxon>metagenomes</taxon>
        <taxon>ecological metagenomes</taxon>
    </lineage>
</organism>
<name>A0A6J6AY57_9ZZZZ</name>
<protein>
    <submittedName>
        <fullName evidence="6">Unannotated protein</fullName>
    </submittedName>
</protein>
<evidence type="ECO:0000256" key="4">
    <source>
        <dbReference type="ARBA" id="ARBA00023136"/>
    </source>
</evidence>
<dbReference type="EMBL" id="CAEZSD010000038">
    <property type="protein sequence ID" value="CAB4531671.1"/>
    <property type="molecule type" value="Genomic_DNA"/>
</dbReference>
<evidence type="ECO:0000256" key="1">
    <source>
        <dbReference type="ARBA" id="ARBA00004141"/>
    </source>
</evidence>
<dbReference type="GO" id="GO:0016020">
    <property type="term" value="C:membrane"/>
    <property type="evidence" value="ECO:0007669"/>
    <property type="project" value="UniProtKB-SubCell"/>
</dbReference>
<dbReference type="InterPro" id="IPR003825">
    <property type="entry name" value="Colicin-V_CvpA"/>
</dbReference>
<dbReference type="Pfam" id="PF02674">
    <property type="entry name" value="Colicin_V"/>
    <property type="match status" value="1"/>
</dbReference>
<sequence length="156" mass="17039">MIFDIVISLVAVGALYTGYKNGLITTLLRTAFFIAGGVAAMYFVVKFDQSGWLILAIIAGAYAAAWVGTQIAKSLRFTIIRGPLRFLDSLAGAIFEVGKYVLLFYVVGTILLWAPWAPGQNAVSESTFYLQVNSHAPGLIEDLRHQIEDLLANPRL</sequence>
<evidence type="ECO:0000313" key="6">
    <source>
        <dbReference type="EMBL" id="CAB4531671.1"/>
    </source>
</evidence>
<dbReference type="AlphaFoldDB" id="A0A6J6AY57"/>
<comment type="subcellular location">
    <subcellularLocation>
        <location evidence="1">Membrane</location>
        <topology evidence="1">Multi-pass membrane protein</topology>
    </subcellularLocation>
</comment>
<evidence type="ECO:0000256" key="3">
    <source>
        <dbReference type="ARBA" id="ARBA00022989"/>
    </source>
</evidence>
<evidence type="ECO:0000256" key="2">
    <source>
        <dbReference type="ARBA" id="ARBA00022692"/>
    </source>
</evidence>
<feature type="transmembrane region" description="Helical" evidence="5">
    <location>
        <begin position="26"/>
        <end position="45"/>
    </location>
</feature>
<feature type="transmembrane region" description="Helical" evidence="5">
    <location>
        <begin position="90"/>
        <end position="114"/>
    </location>
</feature>
<evidence type="ECO:0000256" key="5">
    <source>
        <dbReference type="SAM" id="Phobius"/>
    </source>
</evidence>
<keyword evidence="4 5" id="KW-0472">Membrane</keyword>
<proteinExistence type="predicted"/>
<reference evidence="6" key="1">
    <citation type="submission" date="2020-05" db="EMBL/GenBank/DDBJ databases">
        <authorList>
            <person name="Chiriac C."/>
            <person name="Salcher M."/>
            <person name="Ghai R."/>
            <person name="Kavagutti S V."/>
        </authorList>
    </citation>
    <scope>NUCLEOTIDE SEQUENCE</scope>
</reference>